<dbReference type="Pfam" id="PF13520">
    <property type="entry name" value="AA_permease_2"/>
    <property type="match status" value="1"/>
</dbReference>
<keyword evidence="3 6" id="KW-0812">Transmembrane</keyword>
<organism evidence="7 8">
    <name type="scientific">Marasmius oreades</name>
    <name type="common">fairy-ring Marasmius</name>
    <dbReference type="NCBI Taxonomy" id="181124"/>
    <lineage>
        <taxon>Eukaryota</taxon>
        <taxon>Fungi</taxon>
        <taxon>Dikarya</taxon>
        <taxon>Basidiomycota</taxon>
        <taxon>Agaricomycotina</taxon>
        <taxon>Agaricomycetes</taxon>
        <taxon>Agaricomycetidae</taxon>
        <taxon>Agaricales</taxon>
        <taxon>Marasmiineae</taxon>
        <taxon>Marasmiaceae</taxon>
        <taxon>Marasmius</taxon>
    </lineage>
</organism>
<dbReference type="PIRSF" id="PIRSF006060">
    <property type="entry name" value="AA_transporter"/>
    <property type="match status" value="1"/>
</dbReference>
<feature type="transmembrane region" description="Helical" evidence="6">
    <location>
        <begin position="487"/>
        <end position="506"/>
    </location>
</feature>
<dbReference type="PANTHER" id="PTHR45649:SF9">
    <property type="entry name" value="AMINO-ACID PERMEASE 2"/>
    <property type="match status" value="1"/>
</dbReference>
<comment type="subcellular location">
    <subcellularLocation>
        <location evidence="1">Membrane</location>
        <topology evidence="1">Multi-pass membrane protein</topology>
    </subcellularLocation>
</comment>
<feature type="transmembrane region" description="Helical" evidence="6">
    <location>
        <begin position="282"/>
        <end position="304"/>
    </location>
</feature>
<dbReference type="Gene3D" id="1.20.1740.10">
    <property type="entry name" value="Amino acid/polyamine transporter I"/>
    <property type="match status" value="1"/>
</dbReference>
<evidence type="ECO:0000313" key="8">
    <source>
        <dbReference type="Proteomes" id="UP001049176"/>
    </source>
</evidence>
<dbReference type="GeneID" id="66082478"/>
<dbReference type="Proteomes" id="UP001049176">
    <property type="component" value="Chromosome 9"/>
</dbReference>
<feature type="transmembrane region" description="Helical" evidence="6">
    <location>
        <begin position="407"/>
        <end position="430"/>
    </location>
</feature>
<feature type="transmembrane region" description="Helical" evidence="6">
    <location>
        <begin position="451"/>
        <end position="475"/>
    </location>
</feature>
<name>A0A9P7UM52_9AGAR</name>
<feature type="transmembrane region" description="Helical" evidence="6">
    <location>
        <begin position="334"/>
        <end position="362"/>
    </location>
</feature>
<keyword evidence="5 6" id="KW-0472">Membrane</keyword>
<evidence type="ECO:0000256" key="2">
    <source>
        <dbReference type="ARBA" id="ARBA00022448"/>
    </source>
</evidence>
<dbReference type="InterPro" id="IPR002293">
    <property type="entry name" value="AA/rel_permease1"/>
</dbReference>
<reference evidence="7" key="1">
    <citation type="journal article" date="2021" name="Genome Biol. Evol.">
        <title>The assembled and annotated genome of the fairy-ring fungus Marasmius oreades.</title>
        <authorList>
            <person name="Hiltunen M."/>
            <person name="Ament-Velasquez S.L."/>
            <person name="Johannesson H."/>
        </authorList>
    </citation>
    <scope>NUCLEOTIDE SEQUENCE</scope>
    <source>
        <strain evidence="7">03SP1</strain>
    </source>
</reference>
<evidence type="ECO:0000256" key="3">
    <source>
        <dbReference type="ARBA" id="ARBA00022692"/>
    </source>
</evidence>
<sequence>MAPDDYPASASTSMNASFDEDDRELAAMGYVPSFKREFSNLATISFAFSIMGLCSSVSTTFNTPLTLGGPASVTWCWIIGAVMCFTLGASIAEIVSAYPTCGGLYTASAQLTPKKHRAKVGWLVGWLNILGQIAGVSSTEFGLSRMIWGAAVVGLDGNFEITSGKVVGLFVGLLVVHGMLNSLATRWLARLSASFVFVNLGATFLIIIVLLATTPRAEMHSASYVFGSAGIINQTGLDGHPGWNTGLAFLFGLLSVQWTMTDYDATAHISEEVKRAAYAAPSAIFIAVIGTGLIGWLFNIVLVLCSGPLADLPGPSENAVLTIMTLRMGKAGALVLWVLVCFTAFFVVQTALQAASRTIFAFSRDHGLPDRGYFGHNSTFTQTPIRAIVLSTIVSILPGLLEFASPIATSAIFSLTAMALDLSYIIPIFLRRINQNHPEVMFKPGPFYMGDGILGYGANCICISWTLFVCVIFSFPTVLPVTPENMNYASVITIGVMVLAFAWYIIDGHRHYHGPQSNVQHAQAALAQGAVKKDSSSENLKEQA</sequence>
<evidence type="ECO:0000256" key="6">
    <source>
        <dbReference type="SAM" id="Phobius"/>
    </source>
</evidence>
<proteinExistence type="predicted"/>
<evidence type="ECO:0000256" key="5">
    <source>
        <dbReference type="ARBA" id="ARBA00023136"/>
    </source>
</evidence>
<feature type="transmembrane region" description="Helical" evidence="6">
    <location>
        <begin position="38"/>
        <end position="58"/>
    </location>
</feature>
<feature type="transmembrane region" description="Helical" evidence="6">
    <location>
        <begin position="120"/>
        <end position="141"/>
    </location>
</feature>
<evidence type="ECO:0000256" key="4">
    <source>
        <dbReference type="ARBA" id="ARBA00022989"/>
    </source>
</evidence>
<feature type="transmembrane region" description="Helical" evidence="6">
    <location>
        <begin position="187"/>
        <end position="212"/>
    </location>
</feature>
<dbReference type="OrthoDB" id="10054429at2759"/>
<feature type="transmembrane region" description="Helical" evidence="6">
    <location>
        <begin position="78"/>
        <end position="99"/>
    </location>
</feature>
<evidence type="ECO:0008006" key="9">
    <source>
        <dbReference type="Google" id="ProtNLM"/>
    </source>
</evidence>
<comment type="caution">
    <text evidence="7">The sequence shown here is derived from an EMBL/GenBank/DDBJ whole genome shotgun (WGS) entry which is preliminary data.</text>
</comment>
<dbReference type="GO" id="GO:0016020">
    <property type="term" value="C:membrane"/>
    <property type="evidence" value="ECO:0007669"/>
    <property type="project" value="UniProtKB-SubCell"/>
</dbReference>
<dbReference type="PANTHER" id="PTHR45649">
    <property type="entry name" value="AMINO-ACID PERMEASE BAT1"/>
    <property type="match status" value="1"/>
</dbReference>
<dbReference type="AlphaFoldDB" id="A0A9P7UM52"/>
<keyword evidence="4 6" id="KW-1133">Transmembrane helix</keyword>
<dbReference type="KEGG" id="more:E1B28_013403"/>
<accession>A0A9P7UM52</accession>
<evidence type="ECO:0000256" key="1">
    <source>
        <dbReference type="ARBA" id="ARBA00004141"/>
    </source>
</evidence>
<protein>
    <recommendedName>
        <fullName evidence="9">APC amino acid permease</fullName>
    </recommendedName>
</protein>
<keyword evidence="8" id="KW-1185">Reference proteome</keyword>
<dbReference type="EMBL" id="CM032189">
    <property type="protein sequence ID" value="KAG7087437.1"/>
    <property type="molecule type" value="Genomic_DNA"/>
</dbReference>
<feature type="transmembrane region" description="Helical" evidence="6">
    <location>
        <begin position="161"/>
        <end position="180"/>
    </location>
</feature>
<keyword evidence="2" id="KW-0813">Transport</keyword>
<feature type="transmembrane region" description="Helical" evidence="6">
    <location>
        <begin position="383"/>
        <end position="401"/>
    </location>
</feature>
<dbReference type="GO" id="GO:0022857">
    <property type="term" value="F:transmembrane transporter activity"/>
    <property type="evidence" value="ECO:0007669"/>
    <property type="project" value="InterPro"/>
</dbReference>
<gene>
    <name evidence="7" type="ORF">E1B28_013403</name>
</gene>
<dbReference type="RefSeq" id="XP_043003908.1">
    <property type="nucleotide sequence ID" value="XM_043158559.1"/>
</dbReference>
<evidence type="ECO:0000313" key="7">
    <source>
        <dbReference type="EMBL" id="KAG7087437.1"/>
    </source>
</evidence>